<dbReference type="InterPro" id="IPR006158">
    <property type="entry name" value="Cobalamin-bd"/>
</dbReference>
<evidence type="ECO:0000256" key="4">
    <source>
        <dbReference type="ARBA" id="ARBA00022691"/>
    </source>
</evidence>
<dbReference type="InterPro" id="IPR034466">
    <property type="entry name" value="Methyltransferase_Class_B"/>
</dbReference>
<evidence type="ECO:0000256" key="6">
    <source>
        <dbReference type="ARBA" id="ARBA00023004"/>
    </source>
</evidence>
<dbReference type="InterPro" id="IPR051198">
    <property type="entry name" value="BchE-like"/>
</dbReference>
<keyword evidence="4" id="KW-0949">S-adenosyl-L-methionine</keyword>
<evidence type="ECO:0000256" key="2">
    <source>
        <dbReference type="ARBA" id="ARBA00022603"/>
    </source>
</evidence>
<evidence type="ECO:0000313" key="10">
    <source>
        <dbReference type="EMBL" id="OGC47072.1"/>
    </source>
</evidence>
<dbReference type="GO" id="GO:0003824">
    <property type="term" value="F:catalytic activity"/>
    <property type="evidence" value="ECO:0007669"/>
    <property type="project" value="InterPro"/>
</dbReference>
<feature type="domain" description="B12-binding" evidence="8">
    <location>
        <begin position="5"/>
        <end position="141"/>
    </location>
</feature>
<dbReference type="Pfam" id="PF02310">
    <property type="entry name" value="B12-binding"/>
    <property type="match status" value="1"/>
</dbReference>
<dbReference type="AlphaFoldDB" id="A0A1F4UQA2"/>
<evidence type="ECO:0000256" key="3">
    <source>
        <dbReference type="ARBA" id="ARBA00022679"/>
    </source>
</evidence>
<keyword evidence="7" id="KW-0411">Iron-sulfur</keyword>
<dbReference type="SUPFAM" id="SSF102114">
    <property type="entry name" value="Radical SAM enzymes"/>
    <property type="match status" value="1"/>
</dbReference>
<keyword evidence="3" id="KW-0808">Transferase</keyword>
<dbReference type="CDD" id="cd02068">
    <property type="entry name" value="radical_SAM_B12_BD"/>
    <property type="match status" value="1"/>
</dbReference>
<evidence type="ECO:0000313" key="11">
    <source>
        <dbReference type="Proteomes" id="UP000176444"/>
    </source>
</evidence>
<accession>A0A1F4UQA2</accession>
<dbReference type="InterPro" id="IPR006638">
    <property type="entry name" value="Elp3/MiaA/NifB-like_rSAM"/>
</dbReference>
<dbReference type="Gene3D" id="3.80.30.20">
    <property type="entry name" value="tm_1862 like domain"/>
    <property type="match status" value="1"/>
</dbReference>
<evidence type="ECO:0000256" key="1">
    <source>
        <dbReference type="ARBA" id="ARBA00001966"/>
    </source>
</evidence>
<dbReference type="SMART" id="SM00729">
    <property type="entry name" value="Elp3"/>
    <property type="match status" value="1"/>
</dbReference>
<evidence type="ECO:0000256" key="5">
    <source>
        <dbReference type="ARBA" id="ARBA00022723"/>
    </source>
</evidence>
<dbReference type="GO" id="GO:0051539">
    <property type="term" value="F:4 iron, 4 sulfur cluster binding"/>
    <property type="evidence" value="ECO:0007669"/>
    <property type="project" value="UniProtKB-KW"/>
</dbReference>
<feature type="domain" description="Radical SAM core" evidence="9">
    <location>
        <begin position="188"/>
        <end position="433"/>
    </location>
</feature>
<dbReference type="SUPFAM" id="SSF52242">
    <property type="entry name" value="Cobalamin (vitamin B12)-binding domain"/>
    <property type="match status" value="1"/>
</dbReference>
<dbReference type="InterPro" id="IPR058240">
    <property type="entry name" value="rSAM_sf"/>
</dbReference>
<gene>
    <name evidence="10" type="ORF">A2713_01780</name>
</gene>
<evidence type="ECO:0000256" key="7">
    <source>
        <dbReference type="ARBA" id="ARBA00023014"/>
    </source>
</evidence>
<dbReference type="PROSITE" id="PS51918">
    <property type="entry name" value="RADICAL_SAM"/>
    <property type="match status" value="1"/>
</dbReference>
<evidence type="ECO:0000259" key="9">
    <source>
        <dbReference type="PROSITE" id="PS51918"/>
    </source>
</evidence>
<dbReference type="SFLD" id="SFLDG01082">
    <property type="entry name" value="B12-binding_domain_containing"/>
    <property type="match status" value="1"/>
</dbReference>
<keyword evidence="2" id="KW-0489">Methyltransferase</keyword>
<comment type="caution">
    <text evidence="10">The sequence shown here is derived from an EMBL/GenBank/DDBJ whole genome shotgun (WGS) entry which is preliminary data.</text>
</comment>
<comment type="cofactor">
    <cofactor evidence="1">
        <name>[4Fe-4S] cluster</name>
        <dbReference type="ChEBI" id="CHEBI:49883"/>
    </cofactor>
</comment>
<dbReference type="PANTHER" id="PTHR43409:SF7">
    <property type="entry name" value="BLL1977 PROTEIN"/>
    <property type="match status" value="1"/>
</dbReference>
<dbReference type="PANTHER" id="PTHR43409">
    <property type="entry name" value="ANAEROBIC MAGNESIUM-PROTOPORPHYRIN IX MONOMETHYL ESTER CYCLASE-RELATED"/>
    <property type="match status" value="1"/>
</dbReference>
<dbReference type="GO" id="GO:0046872">
    <property type="term" value="F:metal ion binding"/>
    <property type="evidence" value="ECO:0007669"/>
    <property type="project" value="UniProtKB-KW"/>
</dbReference>
<dbReference type="InterPro" id="IPR007197">
    <property type="entry name" value="rSAM"/>
</dbReference>
<keyword evidence="6" id="KW-0408">Iron</keyword>
<dbReference type="SFLD" id="SFLDG01123">
    <property type="entry name" value="methyltransferase_(Class_B)"/>
    <property type="match status" value="1"/>
</dbReference>
<organism evidence="10 11">
    <name type="scientific">candidate division WWE3 bacterium RIFCSPHIGHO2_01_FULL_35_17</name>
    <dbReference type="NCBI Taxonomy" id="1802614"/>
    <lineage>
        <taxon>Bacteria</taxon>
        <taxon>Katanobacteria</taxon>
    </lineage>
</organism>
<reference evidence="10 11" key="1">
    <citation type="journal article" date="2016" name="Nat. Commun.">
        <title>Thousands of microbial genomes shed light on interconnected biogeochemical processes in an aquifer system.</title>
        <authorList>
            <person name="Anantharaman K."/>
            <person name="Brown C.T."/>
            <person name="Hug L.A."/>
            <person name="Sharon I."/>
            <person name="Castelle C.J."/>
            <person name="Probst A.J."/>
            <person name="Thomas B.C."/>
            <person name="Singh A."/>
            <person name="Wilkins M.J."/>
            <person name="Karaoz U."/>
            <person name="Brodie E.L."/>
            <person name="Williams K.H."/>
            <person name="Hubbard S.S."/>
            <person name="Banfield J.F."/>
        </authorList>
    </citation>
    <scope>NUCLEOTIDE SEQUENCE [LARGE SCALE GENOMIC DNA]</scope>
</reference>
<dbReference type="Gene3D" id="3.40.50.280">
    <property type="entry name" value="Cobalamin-binding domain"/>
    <property type="match status" value="1"/>
</dbReference>
<dbReference type="Proteomes" id="UP000176444">
    <property type="component" value="Unassembled WGS sequence"/>
</dbReference>
<proteinExistence type="predicted"/>
<dbReference type="Pfam" id="PF04055">
    <property type="entry name" value="Radical_SAM"/>
    <property type="match status" value="1"/>
</dbReference>
<evidence type="ECO:0000259" key="8">
    <source>
        <dbReference type="PROSITE" id="PS51332"/>
    </source>
</evidence>
<keyword evidence="5" id="KW-0479">Metal-binding</keyword>
<sequence>MLEYKDKFILLFSPQPTPKGRRIAPMGLLAISSYLDSEGYDIKIFHSYDEEYYLKALNHLDKAICVGITAMTGYQITDGLRFADLVRRKNKTVPIIWGGIHPTILPVQTIKHPLVDIIVKGQGEITFTELVHRLDKKEPFGDILGLTYKKDDQIINNPERPLEKLEKFPALPYHLLWNIEKYLKKTDYGDKRTLSYITSQGCPFNCRFCYVSNSSFKSRWDSYSAERVINEIENLVKEYNIDAVDLRDSNFCVDEQRVKKICEGLLERNIKIGIIWANARAEQVNKYSPETWRLMKKAGFRELLIGAESGDQDMLNLINKRSTVEDLVKCEALAKKYDIQLIESFMTGFPPLTDNAADYEKSWRKELSATVDLASKIYETNPLARVFLFFYTPYYGTELYKESVQRGFKEPKDLESWGRIDLSERVTPWVTDEQYRLVMLLRILFMFKRITSKEFLAMRQYRLKNKILKYLGIYALINQWVTFRLKHKFFILPFEILLKRQSA</sequence>
<dbReference type="EMBL" id="MEUX01000022">
    <property type="protein sequence ID" value="OGC47072.1"/>
    <property type="molecule type" value="Genomic_DNA"/>
</dbReference>
<dbReference type="InterPro" id="IPR036724">
    <property type="entry name" value="Cobalamin-bd_sf"/>
</dbReference>
<dbReference type="SFLD" id="SFLDS00029">
    <property type="entry name" value="Radical_SAM"/>
    <property type="match status" value="1"/>
</dbReference>
<dbReference type="InterPro" id="IPR023404">
    <property type="entry name" value="rSAM_horseshoe"/>
</dbReference>
<dbReference type="PROSITE" id="PS51332">
    <property type="entry name" value="B12_BINDING"/>
    <property type="match status" value="1"/>
</dbReference>
<protein>
    <submittedName>
        <fullName evidence="10">Uncharacterized protein</fullName>
    </submittedName>
</protein>
<dbReference type="GO" id="GO:0031419">
    <property type="term" value="F:cobalamin binding"/>
    <property type="evidence" value="ECO:0007669"/>
    <property type="project" value="InterPro"/>
</dbReference>
<name>A0A1F4UQA2_UNCKA</name>
<dbReference type="CDD" id="cd01335">
    <property type="entry name" value="Radical_SAM"/>
    <property type="match status" value="1"/>
</dbReference>